<name>A0AA37MKY0_SEGBR</name>
<dbReference type="AlphaFoldDB" id="A0AA37MKY0"/>
<organism evidence="1 2">
    <name type="scientific">Segatella bryantii</name>
    <name type="common">Prevotella bryantii</name>
    <dbReference type="NCBI Taxonomy" id="77095"/>
    <lineage>
        <taxon>Bacteria</taxon>
        <taxon>Pseudomonadati</taxon>
        <taxon>Bacteroidota</taxon>
        <taxon>Bacteroidia</taxon>
        <taxon>Bacteroidales</taxon>
        <taxon>Prevotellaceae</taxon>
        <taxon>Segatella</taxon>
    </lineage>
</organism>
<protein>
    <submittedName>
        <fullName evidence="1">Uncharacterized protein</fullName>
    </submittedName>
</protein>
<dbReference type="RefSeq" id="WP_039870431.1">
    <property type="nucleotide sequence ID" value="NZ_BPTR01000001.1"/>
</dbReference>
<evidence type="ECO:0000313" key="1">
    <source>
        <dbReference type="EMBL" id="GJG27352.1"/>
    </source>
</evidence>
<dbReference type="Proteomes" id="UP000887043">
    <property type="component" value="Unassembled WGS sequence"/>
</dbReference>
<dbReference type="EMBL" id="BPTR01000001">
    <property type="protein sequence ID" value="GJG27352.1"/>
    <property type="molecule type" value="Genomic_DNA"/>
</dbReference>
<sequence length="85" mass="9425">MNEGSMLFDHGVNGRIEYSTIDELKSFLKGGQGRISIKLYVLETTGVKNVSVADQKGKRYALNGAEVKQVPARGMYINNGKKYIK</sequence>
<gene>
    <name evidence="1" type="ORF">PRRU23_10520</name>
</gene>
<proteinExistence type="predicted"/>
<reference evidence="1" key="1">
    <citation type="submission" date="2021-08" db="EMBL/GenBank/DDBJ databases">
        <title>Prevotella lacticifex sp. nov., isolated from rumen of cow.</title>
        <authorList>
            <person name="Shinkai T."/>
            <person name="Ikeyama N."/>
            <person name="Kumagai M."/>
            <person name="Ohmori H."/>
            <person name="Sakamoto M."/>
            <person name="Ohkuma M."/>
            <person name="Mitsumori M."/>
        </authorList>
    </citation>
    <scope>NUCLEOTIDE SEQUENCE</scope>
    <source>
        <strain evidence="1">DSM 11371</strain>
    </source>
</reference>
<evidence type="ECO:0000313" key="2">
    <source>
        <dbReference type="Proteomes" id="UP000887043"/>
    </source>
</evidence>
<accession>A0AA37MKY0</accession>
<comment type="caution">
    <text evidence="1">The sequence shown here is derived from an EMBL/GenBank/DDBJ whole genome shotgun (WGS) entry which is preliminary data.</text>
</comment>